<dbReference type="InParanoid" id="A2GHZ5"/>
<evidence type="ECO:0008006" key="3">
    <source>
        <dbReference type="Google" id="ProtNLM"/>
    </source>
</evidence>
<accession>A2GHZ5</accession>
<dbReference type="EMBL" id="DS116078">
    <property type="protein sequence ID" value="EAX83222.1"/>
    <property type="molecule type" value="Genomic_DNA"/>
</dbReference>
<dbReference type="Proteomes" id="UP000001542">
    <property type="component" value="Unassembled WGS sequence"/>
</dbReference>
<sequence>MHRLYIDVTKKVTKPVISYYSQFKEINDVLNQLNQLRKKRHDVRLLTASLKGRVENHSKKGDPAEVAELRIRYENSNAELDILTKKFVTCVNNFWDNRHLIFEPIMEEMSKLTFNLCKDLYEPTQFMMMSVPRELLTTDFLKNDQEN</sequence>
<reference evidence="1" key="2">
    <citation type="journal article" date="2007" name="Science">
        <title>Draft genome sequence of the sexually transmitted pathogen Trichomonas vaginalis.</title>
        <authorList>
            <person name="Carlton J.M."/>
            <person name="Hirt R.P."/>
            <person name="Silva J.C."/>
            <person name="Delcher A.L."/>
            <person name="Schatz M."/>
            <person name="Zhao Q."/>
            <person name="Wortman J.R."/>
            <person name="Bidwell S.L."/>
            <person name="Alsmark U.C.M."/>
            <person name="Besteiro S."/>
            <person name="Sicheritz-Ponten T."/>
            <person name="Noel C.J."/>
            <person name="Dacks J.B."/>
            <person name="Foster P.G."/>
            <person name="Simillion C."/>
            <person name="Van de Peer Y."/>
            <person name="Miranda-Saavedra D."/>
            <person name="Barton G.J."/>
            <person name="Westrop G.D."/>
            <person name="Mueller S."/>
            <person name="Dessi D."/>
            <person name="Fiori P.L."/>
            <person name="Ren Q."/>
            <person name="Paulsen I."/>
            <person name="Zhang H."/>
            <person name="Bastida-Corcuera F.D."/>
            <person name="Simoes-Barbosa A."/>
            <person name="Brown M.T."/>
            <person name="Hayes R.D."/>
            <person name="Mukherjee M."/>
            <person name="Okumura C.Y."/>
            <person name="Schneider R."/>
            <person name="Smith A.J."/>
            <person name="Vanacova S."/>
            <person name="Villalvazo M."/>
            <person name="Haas B.J."/>
            <person name="Pertea M."/>
            <person name="Feldblyum T.V."/>
            <person name="Utterback T.R."/>
            <person name="Shu C.L."/>
            <person name="Osoegawa K."/>
            <person name="de Jong P.J."/>
            <person name="Hrdy I."/>
            <person name="Horvathova L."/>
            <person name="Zubacova Z."/>
            <person name="Dolezal P."/>
            <person name="Malik S.B."/>
            <person name="Logsdon J.M. Jr."/>
            <person name="Henze K."/>
            <person name="Gupta A."/>
            <person name="Wang C.C."/>
            <person name="Dunne R.L."/>
            <person name="Upcroft J.A."/>
            <person name="Upcroft P."/>
            <person name="White O."/>
            <person name="Salzberg S.L."/>
            <person name="Tang P."/>
            <person name="Chiu C.-H."/>
            <person name="Lee Y.-S."/>
            <person name="Embley T.M."/>
            <person name="Coombs G.H."/>
            <person name="Mottram J.C."/>
            <person name="Tachezy J."/>
            <person name="Fraser-Liggett C.M."/>
            <person name="Johnson P.J."/>
        </authorList>
    </citation>
    <scope>NUCLEOTIDE SEQUENCE [LARGE SCALE GENOMIC DNA]</scope>
    <source>
        <strain evidence="1">G3</strain>
    </source>
</reference>
<dbReference type="InterPro" id="IPR027267">
    <property type="entry name" value="AH/BAR_dom_sf"/>
</dbReference>
<evidence type="ECO:0000313" key="1">
    <source>
        <dbReference type="EMBL" id="EAX83222.1"/>
    </source>
</evidence>
<dbReference type="Gene3D" id="1.20.1270.60">
    <property type="entry name" value="Arfaptin homology (AH) domain/BAR domain"/>
    <property type="match status" value="1"/>
</dbReference>
<dbReference type="AlphaFoldDB" id="A2GHZ5"/>
<dbReference type="KEGG" id="tva:4740854"/>
<dbReference type="RefSeq" id="XP_001296152.1">
    <property type="nucleotide sequence ID" value="XM_001296151.1"/>
</dbReference>
<dbReference type="SMR" id="A2GHZ5"/>
<dbReference type="SUPFAM" id="SSF103657">
    <property type="entry name" value="BAR/IMD domain-like"/>
    <property type="match status" value="1"/>
</dbReference>
<dbReference type="VEuPathDB" id="TrichDB:TVAGG3_0141860"/>
<organism evidence="1 2">
    <name type="scientific">Trichomonas vaginalis (strain ATCC PRA-98 / G3)</name>
    <dbReference type="NCBI Taxonomy" id="412133"/>
    <lineage>
        <taxon>Eukaryota</taxon>
        <taxon>Metamonada</taxon>
        <taxon>Parabasalia</taxon>
        <taxon>Trichomonadida</taxon>
        <taxon>Trichomonadidae</taxon>
        <taxon>Trichomonas</taxon>
    </lineage>
</organism>
<proteinExistence type="predicted"/>
<dbReference type="VEuPathDB" id="TrichDB:TVAG_387020"/>
<evidence type="ECO:0000313" key="2">
    <source>
        <dbReference type="Proteomes" id="UP000001542"/>
    </source>
</evidence>
<keyword evidence="2" id="KW-1185">Reference proteome</keyword>
<protein>
    <recommendedName>
        <fullName evidence="3">BAR domain-containing protein</fullName>
    </recommendedName>
</protein>
<reference evidence="1" key="1">
    <citation type="submission" date="2006-10" db="EMBL/GenBank/DDBJ databases">
        <authorList>
            <person name="Amadeo P."/>
            <person name="Zhao Q."/>
            <person name="Wortman J."/>
            <person name="Fraser-Liggett C."/>
            <person name="Carlton J."/>
        </authorList>
    </citation>
    <scope>NUCLEOTIDE SEQUENCE</scope>
    <source>
        <strain evidence="1">G3</strain>
    </source>
</reference>
<gene>
    <name evidence="1" type="ORF">TVAG_387020</name>
</gene>
<name>A2GHZ5_TRIV3</name>